<feature type="compositionally biased region" description="Basic and acidic residues" evidence="2">
    <location>
        <begin position="1371"/>
        <end position="1385"/>
    </location>
</feature>
<evidence type="ECO:0000256" key="2">
    <source>
        <dbReference type="SAM" id="MobiDB-lite"/>
    </source>
</evidence>
<feature type="compositionally biased region" description="Polar residues" evidence="2">
    <location>
        <begin position="390"/>
        <end position="400"/>
    </location>
</feature>
<dbReference type="GO" id="GO:0016020">
    <property type="term" value="C:membrane"/>
    <property type="evidence" value="ECO:0007669"/>
    <property type="project" value="TreeGrafter"/>
</dbReference>
<evidence type="ECO:0000256" key="1">
    <source>
        <dbReference type="SAM" id="Coils"/>
    </source>
</evidence>
<dbReference type="STRING" id="109280.ENSHCOP00000026530"/>
<evidence type="ECO:0000313" key="3">
    <source>
        <dbReference type="Ensembl" id="ENSHCOP00000026530.1"/>
    </source>
</evidence>
<sequence>MLQQEVTSADQQKQILTAEFRQMEGELAEAVKQRQEWAQRFSEADAALQKALERASEEAAKHERELSSLSHAASDSLEKERMEVARLEKELALMNESAVVCRDASERDKLEIFRLEKELASTRELESEVIQTSRSHLEETKSEVARLEQELASLQEGQEESQKKSHILAEIWRRLQPLTLCDVEPSEDTKVPDDLCLVLDTVLSIETQMTRLKDDHRENEEHSLEAKHTMEALQDQLDRSINEKEDAMARVKQLEQQIELISEKDSEEPRADAPSEADRVALSALEQQLSEKDNELSVLRQRLRMAEEQSTSDVASAHIVDQPPDQTETDDTGNNCAMPPDCLEDTQEDETTLVAEDTSVLSLTAHTESSPELIEHQESPEESKGASSDEMVTSTDSEVAHSSWTLLEAVNQDGRQEWPSVVQDFGQLQSWETASMEQETSTTSVTSSSVMIRETVAVHIMQEGASPENVSTGLFAQALAEELQKRYSELLAELETLREAAAVSQENIKSLEVETQRLAAEKEAEVSRASDIEEELKSARGELQNLSQQSSCMAEKHSAEIGLLEEQINILSNDSKDKEQKIQALHTELKMARQALSEQDNQALMLSAQLEDRELLSSELQRKLQHLESNMLEQSQMSALDSESLSKKDSEICELQLRLSQKEQQMTELDERMSAKLSQVEEERVLLDGEVNKLKEQLVEVQQLREETSSPEMDEELVSLRRSKEEFETQLATTKKKLQVVLVQRKELMKKVSDLETALKKNAEKDETAAPETSPDVEKYSAEEMQAKLAELEQTLRSKDEAIENLQCKMSQQEKLLSETLALNRELSKDTETQQANNYSDNTLLRSQVASLETECETLQKKVLEAQESRKESIRKAKEKDRHHRDQLKQQKEEYTELMGRFELQSGEREVLLTKVQELEDKMSPHEEERKDLVAKIEKTSADDWVQEDWVDFAASETDSVQHKSSVQGEQLSEQSEVLPAQTEEPLKALREEIEAMQMANLALESKLQEAQTSLSQKEAELQDVSKELQALRENERQIEALSDEIKDLREKYRQAESCAEALKAEMEAASVAASSQSANSITALQAEVEDFKLFLDKKNLEITELSHQLHEQNTLILSMQDTVGHKDQLIASLEQELKVEQEKSKQLEVEVPQRQEEEDSEAKLQQLQRKLQAALISRKEVLKESKTQKERLRESETLIVELQQKMHAAQDELEKVRAERTRLIDEVDRMLLENQSLGSSCESLKLAMDAIASEKDACRREGELAKEEAARMCKEWEEKVNGMKDEYETLLRSYENVSDEAERIRRVLEAARQERQELAAKVRSNEASREEAETRAEEARKEVEAVKDKMRKFVKGKQQKILELEEEMERLREGQEKTQMKSEDDAQATELSRLREELQTLKVELNTAVAERDALTQAIEQMKERFQQLEVQDHTAPLVGEVRHSDPVLTETEMVESKTNPEESPDDHTSSISAVVIGSEPTMEQALFEDKIKEMEVALNSERESWQEREAQLKAGLASLERDLQESNEKESLMASLEECLQESKEREKCLIEEGTKREVQFKDLLKNLESEKDNLEERLMDQLAQLNGSIARYQQEAADHHEQLAELQRDVERLERERAELEAEARAQTDRAARLEEDMRQAQRQRAEAETEMGKQRELEQQLRSAQRVKEGSQSRARQLEELLREKQLEVRQLQKDSIQYQERISELGVEAKALQLGHDELSKNLAQSQEETRKNLQELKKTEAEFTSCKSTLNEAKEQLSQITLEKTTMEKNIHQKEALWKAEAEQTLDSVRFRLGAELKEMELRLEEAYREREKEEEATLEAREAADVAESRAQEMQARLDESLARLAAFSRCMSSLQDDRDRVLDEARQWETRFNDALLAKEAEIRDTETRAKELAENLQKESALKEELQLRLHTLEKADQERQLKLDEAAQKLNGSQAELEKEHAELLQTTAELQSAQSEVRLLKGELESHNQRVRALEEAVGRLQEDIGRARAELRDREADDRRLCLTLEQLEADLHSSKALTETLQVALHEKEKREVEMLDEKEQAVAQVRRGKNLSAPCECPETIAFVLAGCGGGTQGGRGQGTRG</sequence>
<feature type="region of interest" description="Disordered" evidence="2">
    <location>
        <begin position="961"/>
        <end position="982"/>
    </location>
</feature>
<feature type="region of interest" description="Disordered" evidence="2">
    <location>
        <begin position="364"/>
        <end position="400"/>
    </location>
</feature>
<dbReference type="InterPro" id="IPR026202">
    <property type="entry name" value="GOLGB1"/>
</dbReference>
<feature type="compositionally biased region" description="Basic and acidic residues" evidence="2">
    <location>
        <begin position="867"/>
        <end position="880"/>
    </location>
</feature>
<reference evidence="3" key="2">
    <citation type="submission" date="2025-09" db="UniProtKB">
        <authorList>
            <consortium name="Ensembl"/>
        </authorList>
    </citation>
    <scope>IDENTIFICATION</scope>
</reference>
<evidence type="ECO:0000313" key="4">
    <source>
        <dbReference type="Proteomes" id="UP000264820"/>
    </source>
</evidence>
<feature type="coiled-coil region" evidence="1">
    <location>
        <begin position="130"/>
        <end position="164"/>
    </location>
</feature>
<dbReference type="GO" id="GO:0005801">
    <property type="term" value="C:cis-Golgi network"/>
    <property type="evidence" value="ECO:0007669"/>
    <property type="project" value="TreeGrafter"/>
</dbReference>
<feature type="coiled-coil region" evidence="1">
    <location>
        <begin position="987"/>
        <end position="1066"/>
    </location>
</feature>
<feature type="region of interest" description="Disordered" evidence="2">
    <location>
        <begin position="1451"/>
        <end position="1470"/>
    </location>
</feature>
<feature type="region of interest" description="Disordered" evidence="2">
    <location>
        <begin position="307"/>
        <end position="350"/>
    </location>
</feature>
<dbReference type="PANTHER" id="PTHR18887:SF2">
    <property type="entry name" value="GOLGIN SUBFAMILY B MEMBER 1"/>
    <property type="match status" value="1"/>
</dbReference>
<feature type="region of interest" description="Disordered" evidence="2">
    <location>
        <begin position="1371"/>
        <end position="1390"/>
    </location>
</feature>
<feature type="region of interest" description="Disordered" evidence="2">
    <location>
        <begin position="1622"/>
        <end position="1661"/>
    </location>
</feature>
<dbReference type="GeneTree" id="ENSGT00730000111007"/>
<protein>
    <submittedName>
        <fullName evidence="3">Golgin B1</fullName>
    </submittedName>
</protein>
<dbReference type="Proteomes" id="UP000264820">
    <property type="component" value="Unplaced"/>
</dbReference>
<feature type="region of interest" description="Disordered" evidence="2">
    <location>
        <begin position="52"/>
        <end position="80"/>
    </location>
</feature>
<feature type="compositionally biased region" description="Polar residues" evidence="2">
    <location>
        <begin position="961"/>
        <end position="976"/>
    </location>
</feature>
<reference evidence="3" key="1">
    <citation type="submission" date="2025-08" db="UniProtKB">
        <authorList>
            <consortium name="Ensembl"/>
        </authorList>
    </citation>
    <scope>IDENTIFICATION</scope>
</reference>
<dbReference type="GO" id="GO:0005793">
    <property type="term" value="C:endoplasmic reticulum-Golgi intermediate compartment"/>
    <property type="evidence" value="ECO:0007669"/>
    <property type="project" value="TreeGrafter"/>
</dbReference>
<keyword evidence="4" id="KW-1185">Reference proteome</keyword>
<proteinExistence type="predicted"/>
<keyword evidence="1" id="KW-0175">Coiled coil</keyword>
<feature type="compositionally biased region" description="Basic and acidic residues" evidence="2">
    <location>
        <begin position="1456"/>
        <end position="1470"/>
    </location>
</feature>
<accession>A0A3Q2Z454</accession>
<feature type="compositionally biased region" description="Basic and acidic residues" evidence="2">
    <location>
        <begin position="373"/>
        <end position="384"/>
    </location>
</feature>
<dbReference type="PANTHER" id="PTHR18887">
    <property type="entry name" value="GOLGI-ASSOCIATED PROTEIN GCP360-RELATED"/>
    <property type="match status" value="1"/>
</dbReference>
<name>A0A3Q2Z454_HIPCM</name>
<dbReference type="Ensembl" id="ENSHCOT00000027632.1">
    <property type="protein sequence ID" value="ENSHCOP00000026530.1"/>
    <property type="gene ID" value="ENSHCOG00000017542.1"/>
</dbReference>
<organism evidence="3 4">
    <name type="scientific">Hippocampus comes</name>
    <name type="common">Tiger tail seahorse</name>
    <dbReference type="NCBI Taxonomy" id="109280"/>
    <lineage>
        <taxon>Eukaryota</taxon>
        <taxon>Metazoa</taxon>
        <taxon>Chordata</taxon>
        <taxon>Craniata</taxon>
        <taxon>Vertebrata</taxon>
        <taxon>Euteleostomi</taxon>
        <taxon>Actinopterygii</taxon>
        <taxon>Neopterygii</taxon>
        <taxon>Teleostei</taxon>
        <taxon>Neoteleostei</taxon>
        <taxon>Acanthomorphata</taxon>
        <taxon>Syngnathiaria</taxon>
        <taxon>Syngnathiformes</taxon>
        <taxon>Syngnathoidei</taxon>
        <taxon>Syngnathidae</taxon>
        <taxon>Hippocampus</taxon>
    </lineage>
</organism>
<dbReference type="OMA" id="CECPETI"/>
<feature type="compositionally biased region" description="Basic and acidic residues" evidence="2">
    <location>
        <begin position="52"/>
        <end position="66"/>
    </location>
</feature>
<feature type="region of interest" description="Disordered" evidence="2">
    <location>
        <begin position="867"/>
        <end position="892"/>
    </location>
</feature>
<feature type="coiled-coil region" evidence="1">
    <location>
        <begin position="1131"/>
        <end position="1234"/>
    </location>
</feature>